<accession>A0A0L8GK92</accession>
<dbReference type="AlphaFoldDB" id="A0A0L8GK92"/>
<proteinExistence type="predicted"/>
<gene>
    <name evidence="1" type="ORF">OCBIM_22032193mg</name>
</gene>
<protein>
    <submittedName>
        <fullName evidence="1">Uncharacterized protein</fullName>
    </submittedName>
</protein>
<organism evidence="1">
    <name type="scientific">Octopus bimaculoides</name>
    <name type="common">California two-spotted octopus</name>
    <dbReference type="NCBI Taxonomy" id="37653"/>
    <lineage>
        <taxon>Eukaryota</taxon>
        <taxon>Metazoa</taxon>
        <taxon>Spiralia</taxon>
        <taxon>Lophotrochozoa</taxon>
        <taxon>Mollusca</taxon>
        <taxon>Cephalopoda</taxon>
        <taxon>Coleoidea</taxon>
        <taxon>Octopodiformes</taxon>
        <taxon>Octopoda</taxon>
        <taxon>Incirrata</taxon>
        <taxon>Octopodidae</taxon>
        <taxon>Octopus</taxon>
    </lineage>
</organism>
<sequence length="46" mass="4853">MKTLNHSIRSGMVAVGAYQKREIGQGVYLRGTVGGIAGKCCHEFGA</sequence>
<name>A0A0L8GK92_OCTBM</name>
<reference evidence="1" key="1">
    <citation type="submission" date="2015-07" db="EMBL/GenBank/DDBJ databases">
        <title>MeaNS - Measles Nucleotide Surveillance Program.</title>
        <authorList>
            <person name="Tran T."/>
            <person name="Druce J."/>
        </authorList>
    </citation>
    <scope>NUCLEOTIDE SEQUENCE</scope>
    <source>
        <strain evidence="1">UCB-OBI-ISO-001</strain>
        <tissue evidence="1">Gonad</tissue>
    </source>
</reference>
<dbReference type="EMBL" id="KQ421476">
    <property type="protein sequence ID" value="KOF77358.1"/>
    <property type="molecule type" value="Genomic_DNA"/>
</dbReference>
<evidence type="ECO:0000313" key="1">
    <source>
        <dbReference type="EMBL" id="KOF77358.1"/>
    </source>
</evidence>